<feature type="coiled-coil region" evidence="2">
    <location>
        <begin position="786"/>
        <end position="813"/>
    </location>
</feature>
<evidence type="ECO:0000256" key="1">
    <source>
        <dbReference type="ARBA" id="ARBA00023054"/>
    </source>
</evidence>
<evidence type="ECO:0000313" key="8">
    <source>
        <dbReference type="Proteomes" id="UP000008912"/>
    </source>
</evidence>
<evidence type="ECO:0000259" key="5">
    <source>
        <dbReference type="Pfam" id="PF12001"/>
    </source>
</evidence>
<reference evidence="7" key="2">
    <citation type="submission" date="2025-08" db="UniProtKB">
        <authorList>
            <consortium name="Ensembl"/>
        </authorList>
    </citation>
    <scope>IDENTIFICATION</scope>
</reference>
<dbReference type="PANTHER" id="PTHR24147">
    <property type="entry name" value="ANKYRIN REPEAT DOMAIN 36-RELATED"/>
    <property type="match status" value="1"/>
</dbReference>
<feature type="coiled-coil region" evidence="2">
    <location>
        <begin position="849"/>
        <end position="876"/>
    </location>
</feature>
<dbReference type="Pfam" id="PF14915">
    <property type="entry name" value="CCDC144C"/>
    <property type="match status" value="1"/>
</dbReference>
<evidence type="ECO:0000259" key="6">
    <source>
        <dbReference type="Pfam" id="PF14915"/>
    </source>
</evidence>
<keyword evidence="4" id="KW-0472">Membrane</keyword>
<dbReference type="InParanoid" id="A0A7N5JM90"/>
<feature type="region of interest" description="Disordered" evidence="3">
    <location>
        <begin position="198"/>
        <end position="218"/>
    </location>
</feature>
<feature type="coiled-coil region" evidence="2">
    <location>
        <begin position="514"/>
        <end position="541"/>
    </location>
</feature>
<dbReference type="PANTHER" id="PTHR24147:SF60">
    <property type="entry name" value="ANKYRIN REPEAT DOMAIN-CONTAINING PROTEIN 26-RELATED"/>
    <property type="match status" value="1"/>
</dbReference>
<feature type="coiled-coil region" evidence="2">
    <location>
        <begin position="1094"/>
        <end position="1164"/>
    </location>
</feature>
<protein>
    <recommendedName>
        <fullName evidence="9">CCDC144C-like coiled-coil domain-containing protein</fullName>
    </recommendedName>
</protein>
<name>A0A7N5JM90_AILME</name>
<dbReference type="InterPro" id="IPR039497">
    <property type="entry name" value="CC144C-like_CC_dom"/>
</dbReference>
<reference evidence="7" key="3">
    <citation type="submission" date="2025-09" db="UniProtKB">
        <authorList>
            <consortium name="Ensembl"/>
        </authorList>
    </citation>
    <scope>IDENTIFICATION</scope>
</reference>
<evidence type="ECO:0000256" key="2">
    <source>
        <dbReference type="SAM" id="Coils"/>
    </source>
</evidence>
<evidence type="ECO:0000313" key="7">
    <source>
        <dbReference type="Ensembl" id="ENSAMEP00000027407.1"/>
    </source>
</evidence>
<accession>A0A7N5JM90</accession>
<feature type="coiled-coil region" evidence="2">
    <location>
        <begin position="907"/>
        <end position="941"/>
    </location>
</feature>
<dbReference type="InterPro" id="IPR021885">
    <property type="entry name" value="DUF3496"/>
</dbReference>
<dbReference type="Proteomes" id="UP000008912">
    <property type="component" value="Unassembled WGS sequence"/>
</dbReference>
<feature type="coiled-coil region" evidence="2">
    <location>
        <begin position="346"/>
        <end position="471"/>
    </location>
</feature>
<evidence type="ECO:0000256" key="4">
    <source>
        <dbReference type="SAM" id="Phobius"/>
    </source>
</evidence>
<sequence length="1237" mass="143915">EIKILKRNKLKKNSEGEVLSAIAKKDNGIDTESAPREQTVNDNLTSADRAYKNNGDGNLPKKYINHLSGTADQKGSSILNEEVEDVFYIPSCMSGSRNFKMAKVEDTGNVGIPVAHMGMDKKNPLLTIILQVYIQFFLMGKVVTVILSIKLPLKMDEERKRHESDKLAVSESISAAAATGLIQKRASGKTDNHLCPIMEDEDSDGNDPSLSIKEARKGKNEKWTSKETLITPPFEKVDSPTYCPLQVNDDSPLREMDQDEGRPAKKTSKEKKEVKKQINFMDDLDDLTLSSGTASEDCKLPCFNFRSCMLLIEQLGMDCKDSVNLLKIQDAVLSYERLIELKNTHCEQLIKKNKKMESRVNRLQKELSETKEIKSQLEQQKVEWEQELCSLRFSLKQEKEKRRNTDMLYEKTREQLKRKEEQYNKEVELKQQLEVTLRTRDEELRTVRNNLNQVVEEQNDTKKQLSEEQNARILQDGILNNHLCKQKELEKANKKMHSGVFNSHEKEKGLLHKNHRCQEEIAMLRLEIDTINNQNREKEKKYCEDIAIIKEKNASLQNTIKLNEETLTKTIFQYSGQINALTTENTMLKSKSEGEKQNKERLDAKVESYRARLASAVQDRDQIQTAKRDLELTFQRAKDEWVRVQEKLNFDVSNLKDNNELLSQNLSKTEGQLNTLEIELHHTRDALREKTLVLERVQGELSHTQCQKKEIEHMYRNEQDKVNKYIGKQESLEERLSQLQSENTLLQQQLDDAYNKAASKEKIVINIQDQFQDILEKLQAESEKQGLMLEERNKELMNECNLLKERIYQYEKEKVEREVAMRQLQLELADTLKKQSMSEASLEVTSRCRINLEDEAQDLKKKLSQIRSQLQEAQDRHAEAVRCIEKSKDHVQKYNLKEQMKKFIELKQSLECCLDQEMKKNGELEKEITRLKKLLRMTRSEVSEYENGELSFHGDLKNDQTEMDTQINMLKHKVDDLRAKLETASSKCLQLDEKNQVLSQELLSMKEIQKKCEKLEKNKKKLEQQVANLKSHVEANMAEYSRIEQYKQELDERARLDMAEKLREVNLFLQVNLLILASQESLGMLRDNNNASIISQMELRMKDLEFELSKMKSSQEDSNKTELEKYKQLYLEEVKVRTSLTNELNRTNERLAEIRTKLLMEKQQKRNLFHTVTMNPILELPYVGNINNSLALSRHVGPRENVMIHTSSSWPSNNGIETYLLKVSYIVLSFLPWVSDF</sequence>
<dbReference type="AlphaFoldDB" id="A0A7N5JM90"/>
<feature type="domain" description="DUF3496" evidence="5">
    <location>
        <begin position="1095"/>
        <end position="1201"/>
    </location>
</feature>
<reference evidence="7 8" key="1">
    <citation type="journal article" date="2010" name="Nature">
        <title>The sequence and de novo assembly of the giant panda genome.</title>
        <authorList>
            <person name="Li R."/>
            <person name="Fan W."/>
            <person name="Tian G."/>
            <person name="Zhu H."/>
            <person name="He L."/>
            <person name="Cai J."/>
            <person name="Huang Q."/>
            <person name="Cai Q."/>
            <person name="Li B."/>
            <person name="Bai Y."/>
            <person name="Zhang Z."/>
            <person name="Zhang Y."/>
            <person name="Wang W."/>
            <person name="Li J."/>
            <person name="Wei F."/>
            <person name="Li H."/>
            <person name="Jian M."/>
            <person name="Li J."/>
            <person name="Zhang Z."/>
            <person name="Nielsen R."/>
            <person name="Li D."/>
            <person name="Gu W."/>
            <person name="Yang Z."/>
            <person name="Xuan Z."/>
            <person name="Ryder O.A."/>
            <person name="Leung F.C."/>
            <person name="Zhou Y."/>
            <person name="Cao J."/>
            <person name="Sun X."/>
            <person name="Fu Y."/>
            <person name="Fang X."/>
            <person name="Guo X."/>
            <person name="Wang B."/>
            <person name="Hou R."/>
            <person name="Shen F."/>
            <person name="Mu B."/>
            <person name="Ni P."/>
            <person name="Lin R."/>
            <person name="Qian W."/>
            <person name="Wang G."/>
            <person name="Yu C."/>
            <person name="Nie W."/>
            <person name="Wang J."/>
            <person name="Wu Z."/>
            <person name="Liang H."/>
            <person name="Min J."/>
            <person name="Wu Q."/>
            <person name="Cheng S."/>
            <person name="Ruan J."/>
            <person name="Wang M."/>
            <person name="Shi Z."/>
            <person name="Wen M."/>
            <person name="Liu B."/>
            <person name="Ren X."/>
            <person name="Zheng H."/>
            <person name="Dong D."/>
            <person name="Cook K."/>
            <person name="Shan G."/>
            <person name="Zhang H."/>
            <person name="Kosiol C."/>
            <person name="Xie X."/>
            <person name="Lu Z."/>
            <person name="Zheng H."/>
            <person name="Li Y."/>
            <person name="Steiner C.C."/>
            <person name="Lam T.T."/>
            <person name="Lin S."/>
            <person name="Zhang Q."/>
            <person name="Li G."/>
            <person name="Tian J."/>
            <person name="Gong T."/>
            <person name="Liu H."/>
            <person name="Zhang D."/>
            <person name="Fang L."/>
            <person name="Ye C."/>
            <person name="Zhang J."/>
            <person name="Hu W."/>
            <person name="Xu A."/>
            <person name="Ren Y."/>
            <person name="Zhang G."/>
            <person name="Bruford M.W."/>
            <person name="Li Q."/>
            <person name="Ma L."/>
            <person name="Guo Y."/>
            <person name="An N."/>
            <person name="Hu Y."/>
            <person name="Zheng Y."/>
            <person name="Shi Y."/>
            <person name="Li Z."/>
            <person name="Liu Q."/>
            <person name="Chen Y."/>
            <person name="Zhao J."/>
            <person name="Qu N."/>
            <person name="Zhao S."/>
            <person name="Tian F."/>
            <person name="Wang X."/>
            <person name="Wang H."/>
            <person name="Xu L."/>
            <person name="Liu X."/>
            <person name="Vinar T."/>
            <person name="Wang Y."/>
            <person name="Lam T.W."/>
            <person name="Yiu S.M."/>
            <person name="Liu S."/>
            <person name="Zhang H."/>
            <person name="Li D."/>
            <person name="Huang Y."/>
            <person name="Wang X."/>
            <person name="Yang G."/>
            <person name="Jiang Z."/>
            <person name="Wang J."/>
            <person name="Qin N."/>
            <person name="Li L."/>
            <person name="Li J."/>
            <person name="Bolund L."/>
            <person name="Kristiansen K."/>
            <person name="Wong G.K."/>
            <person name="Olson M."/>
            <person name="Zhang X."/>
            <person name="Li S."/>
            <person name="Yang H."/>
            <person name="Wang J."/>
            <person name="Wang J."/>
        </authorList>
    </citation>
    <scope>NUCLEOTIDE SEQUENCE [LARGE SCALE GENOMIC DNA]</scope>
</reference>
<proteinExistence type="predicted"/>
<evidence type="ECO:0008006" key="9">
    <source>
        <dbReference type="Google" id="ProtNLM"/>
    </source>
</evidence>
<keyword evidence="4" id="KW-1133">Transmembrane helix</keyword>
<dbReference type="Ensembl" id="ENSAMET00000039328.1">
    <property type="protein sequence ID" value="ENSAMEP00000027407.1"/>
    <property type="gene ID" value="ENSAMEG00000029020.1"/>
</dbReference>
<feature type="region of interest" description="Disordered" evidence="3">
    <location>
        <begin position="248"/>
        <end position="274"/>
    </location>
</feature>
<organism evidence="7 8">
    <name type="scientific">Ailuropoda melanoleuca</name>
    <name type="common">Giant panda</name>
    <dbReference type="NCBI Taxonomy" id="9646"/>
    <lineage>
        <taxon>Eukaryota</taxon>
        <taxon>Metazoa</taxon>
        <taxon>Chordata</taxon>
        <taxon>Craniata</taxon>
        <taxon>Vertebrata</taxon>
        <taxon>Euteleostomi</taxon>
        <taxon>Mammalia</taxon>
        <taxon>Eutheria</taxon>
        <taxon>Laurasiatheria</taxon>
        <taxon>Carnivora</taxon>
        <taxon>Caniformia</taxon>
        <taxon>Ursidae</taxon>
        <taxon>Ailuropoda</taxon>
    </lineage>
</organism>
<feature type="coiled-coil region" evidence="2">
    <location>
        <begin position="592"/>
        <end position="679"/>
    </location>
</feature>
<evidence type="ECO:0000256" key="3">
    <source>
        <dbReference type="SAM" id="MobiDB-lite"/>
    </source>
</evidence>
<feature type="domain" description="CCDC144C-like coiled-coil" evidence="6">
    <location>
        <begin position="393"/>
        <end position="869"/>
    </location>
</feature>
<feature type="coiled-coil region" evidence="2">
    <location>
        <begin position="967"/>
        <end position="1039"/>
    </location>
</feature>
<dbReference type="Pfam" id="PF12001">
    <property type="entry name" value="DUF3496"/>
    <property type="match status" value="1"/>
</dbReference>
<feature type="coiled-coil region" evidence="2">
    <location>
        <begin position="715"/>
        <end position="756"/>
    </location>
</feature>
<keyword evidence="4" id="KW-0812">Transmembrane</keyword>
<keyword evidence="8" id="KW-1185">Reference proteome</keyword>
<feature type="compositionally biased region" description="Basic and acidic residues" evidence="3">
    <location>
        <begin position="251"/>
        <end position="263"/>
    </location>
</feature>
<dbReference type="InterPro" id="IPR050657">
    <property type="entry name" value="Ankyrin_repeat_domain"/>
</dbReference>
<dbReference type="GeneTree" id="ENSGT00940000153661"/>
<keyword evidence="1 2" id="KW-0175">Coiled coil</keyword>
<feature type="transmembrane region" description="Helical" evidence="4">
    <location>
        <begin position="125"/>
        <end position="149"/>
    </location>
</feature>